<dbReference type="GO" id="GO:0008047">
    <property type="term" value="F:enzyme activator activity"/>
    <property type="evidence" value="ECO:0007669"/>
    <property type="project" value="InterPro"/>
</dbReference>
<organism evidence="5 6">
    <name type="scientific">Candidatus Nitrospira neomarina</name>
    <dbReference type="NCBI Taxonomy" id="3020899"/>
    <lineage>
        <taxon>Bacteria</taxon>
        <taxon>Pseudomonadati</taxon>
        <taxon>Nitrospirota</taxon>
        <taxon>Nitrospiria</taxon>
        <taxon>Nitrospirales</taxon>
        <taxon>Nitrospiraceae</taxon>
        <taxon>Nitrospira</taxon>
    </lineage>
</organism>
<dbReference type="Pfam" id="PF01750">
    <property type="entry name" value="HycI"/>
    <property type="match status" value="1"/>
</dbReference>
<dbReference type="InterPro" id="IPR000671">
    <property type="entry name" value="Peptidase_A31"/>
</dbReference>
<evidence type="ECO:0000313" key="6">
    <source>
        <dbReference type="Proteomes" id="UP001302494"/>
    </source>
</evidence>
<keyword evidence="4" id="KW-0378">Hydrolase</keyword>
<sequence>MHVIIGCGNLYRKDDGIGVVVAHRLQSYFSQHPQSDLQIIEAGTNGIDVLFQAQGAAKLTMIDACSSDSEPGTIFHLSGRDLIKRPPPNFNPHNFRWDHAVHAGRIIFQDAFPQDITVFLIEVFDTTFGANLSPGVAASVEKNCAMITSFIHESSPTPLPTPQSQTLL</sequence>
<proteinExistence type="inferred from homology"/>
<dbReference type="Proteomes" id="UP001302494">
    <property type="component" value="Chromosome"/>
</dbReference>
<name>A0AA96GV47_9BACT</name>
<dbReference type="PANTHER" id="PTHR30302">
    <property type="entry name" value="HYDROGENASE 1 MATURATION PROTEASE"/>
    <property type="match status" value="1"/>
</dbReference>
<dbReference type="EMBL" id="CP116968">
    <property type="protein sequence ID" value="WNM64181.1"/>
    <property type="molecule type" value="Genomic_DNA"/>
</dbReference>
<comment type="similarity">
    <text evidence="1">Belongs to the peptidase A31 family.</text>
</comment>
<dbReference type="KEGG" id="nneo:PQG83_10525"/>
<dbReference type="GO" id="GO:0016485">
    <property type="term" value="P:protein processing"/>
    <property type="evidence" value="ECO:0007669"/>
    <property type="project" value="TreeGrafter"/>
</dbReference>
<accession>A0AA96GV47</accession>
<dbReference type="AlphaFoldDB" id="A0AA96GV47"/>
<dbReference type="GO" id="GO:0004190">
    <property type="term" value="F:aspartic-type endopeptidase activity"/>
    <property type="evidence" value="ECO:0007669"/>
    <property type="project" value="UniProtKB-KW"/>
</dbReference>
<dbReference type="SUPFAM" id="SSF53163">
    <property type="entry name" value="HybD-like"/>
    <property type="match status" value="1"/>
</dbReference>
<dbReference type="NCBIfam" id="TIGR00072">
    <property type="entry name" value="hydrog_prot"/>
    <property type="match status" value="1"/>
</dbReference>
<dbReference type="RefSeq" id="WP_312749126.1">
    <property type="nucleotide sequence ID" value="NZ_CP116968.1"/>
</dbReference>
<evidence type="ECO:0000256" key="1">
    <source>
        <dbReference type="ARBA" id="ARBA00006814"/>
    </source>
</evidence>
<keyword evidence="2 5" id="KW-0645">Protease</keyword>
<evidence type="ECO:0000313" key="5">
    <source>
        <dbReference type="EMBL" id="WNM64181.1"/>
    </source>
</evidence>
<dbReference type="PRINTS" id="PR00446">
    <property type="entry name" value="HYDRGNUPTAKE"/>
</dbReference>
<dbReference type="Gene3D" id="3.40.50.1450">
    <property type="entry name" value="HybD-like"/>
    <property type="match status" value="1"/>
</dbReference>
<evidence type="ECO:0000256" key="4">
    <source>
        <dbReference type="ARBA" id="ARBA00022801"/>
    </source>
</evidence>
<reference evidence="5 6" key="1">
    <citation type="submission" date="2023-01" db="EMBL/GenBank/DDBJ databases">
        <title>Cultivation and genomic characterization of new, ubiquitous marine nitrite-oxidizing bacteria from the Nitrospirales.</title>
        <authorList>
            <person name="Mueller A.J."/>
            <person name="Daebeler A."/>
            <person name="Herbold C.W."/>
            <person name="Kirkegaard R.H."/>
            <person name="Daims H."/>
        </authorList>
    </citation>
    <scope>NUCLEOTIDE SEQUENCE [LARGE SCALE GENOMIC DNA]</scope>
    <source>
        <strain evidence="5 6">DK</strain>
    </source>
</reference>
<dbReference type="InterPro" id="IPR023430">
    <property type="entry name" value="Pept_HybD-like_dom_sf"/>
</dbReference>
<gene>
    <name evidence="5" type="ORF">PQG83_10525</name>
</gene>
<evidence type="ECO:0000256" key="2">
    <source>
        <dbReference type="ARBA" id="ARBA00022670"/>
    </source>
</evidence>
<protein>
    <submittedName>
        <fullName evidence="5">Hydrogenase maturation protease</fullName>
    </submittedName>
</protein>
<evidence type="ECO:0000256" key="3">
    <source>
        <dbReference type="ARBA" id="ARBA00022750"/>
    </source>
</evidence>
<keyword evidence="3" id="KW-0064">Aspartyl protease</keyword>
<dbReference type="PANTHER" id="PTHR30302:SF1">
    <property type="entry name" value="HYDROGENASE 2 MATURATION PROTEASE"/>
    <property type="match status" value="1"/>
</dbReference>
<keyword evidence="6" id="KW-1185">Reference proteome</keyword>